<evidence type="ECO:0000313" key="2">
    <source>
        <dbReference type="Proteomes" id="UP001158576"/>
    </source>
</evidence>
<evidence type="ECO:0000313" key="1">
    <source>
        <dbReference type="EMBL" id="CAG5095218.1"/>
    </source>
</evidence>
<protein>
    <submittedName>
        <fullName evidence="1">Oidioi.mRNA.OKI2018_I69.XSR.g14085.t1.cds</fullName>
    </submittedName>
</protein>
<organism evidence="1 2">
    <name type="scientific">Oikopleura dioica</name>
    <name type="common">Tunicate</name>
    <dbReference type="NCBI Taxonomy" id="34765"/>
    <lineage>
        <taxon>Eukaryota</taxon>
        <taxon>Metazoa</taxon>
        <taxon>Chordata</taxon>
        <taxon>Tunicata</taxon>
        <taxon>Appendicularia</taxon>
        <taxon>Copelata</taxon>
        <taxon>Oikopleuridae</taxon>
        <taxon>Oikopleura</taxon>
    </lineage>
</organism>
<name>A0ABN7S8X1_OIKDI</name>
<gene>
    <name evidence="1" type="ORF">OKIOD_LOCUS5643</name>
</gene>
<reference evidence="1 2" key="1">
    <citation type="submission" date="2021-04" db="EMBL/GenBank/DDBJ databases">
        <authorList>
            <person name="Bliznina A."/>
        </authorList>
    </citation>
    <scope>NUCLEOTIDE SEQUENCE [LARGE SCALE GENOMIC DNA]</scope>
</reference>
<proteinExistence type="predicted"/>
<keyword evidence="2" id="KW-1185">Reference proteome</keyword>
<dbReference type="Proteomes" id="UP001158576">
    <property type="component" value="Chromosome XSR"/>
</dbReference>
<sequence>MELMPPINLKVANRDRQQVNALISDSLQSSSATIPGSLRKKLQQWTSYGAAFTQKIEVSCATKSKPLDCINNKNSEKLLGLLKEEISKANYGLAHVADEYKAKEMLQGLYDVLSWFCMNEPSARFCRTLVLSGFTLTEVNTEAFSPEELIVEANTRYEAFLRLMCDFKMLGSFRPQSSFGESFETDQCSATFLLMQVHTQSLDSVEIIPVQSSHACHAEKGCWKQMSLRAAIIDLFGEYTQSSKKKFINMWRDAMSPLLTPPEDSILIESSCIRPTLSKFIQTRDDMSNQFDKAPAPQKKAGDQTN</sequence>
<dbReference type="EMBL" id="OU015569">
    <property type="protein sequence ID" value="CAG5095218.1"/>
    <property type="molecule type" value="Genomic_DNA"/>
</dbReference>
<accession>A0ABN7S8X1</accession>